<dbReference type="EMBL" id="LVJI01000054">
    <property type="protein sequence ID" value="OAB40295.1"/>
    <property type="molecule type" value="Genomic_DNA"/>
</dbReference>
<evidence type="ECO:0000313" key="1">
    <source>
        <dbReference type="EMBL" id="OAB40295.1"/>
    </source>
</evidence>
<protein>
    <submittedName>
        <fullName evidence="1">Uncharacterized protein</fullName>
    </submittedName>
</protein>
<dbReference type="AlphaFoldDB" id="A0A168J8R1"/>
<accession>A0A168J8R1</accession>
<gene>
    <name evidence="1" type="ORF">PBAT_23610</name>
</gene>
<sequence length="103" mass="11804">MPKGSPFYIGFEIICEQGSIMFDAEYGVNPREEFVIYYSDGSKEVLNPQMQDDYEQVIHHISVCFENKKKSELLDITSSIQAINIKDAVLESLVVQRFIHIGE</sequence>
<dbReference type="Proteomes" id="UP000077355">
    <property type="component" value="Unassembled WGS sequence"/>
</dbReference>
<comment type="caution">
    <text evidence="1">The sequence shown here is derived from an EMBL/GenBank/DDBJ whole genome shotgun (WGS) entry which is preliminary data.</text>
</comment>
<proteinExistence type="predicted"/>
<dbReference type="Gene3D" id="3.30.360.10">
    <property type="entry name" value="Dihydrodipicolinate Reductase, domain 2"/>
    <property type="match status" value="1"/>
</dbReference>
<reference evidence="1 2" key="1">
    <citation type="submission" date="2016-03" db="EMBL/GenBank/DDBJ databases">
        <title>Draft genome sequence of Paenibacillus antarcticus CECT 5836.</title>
        <authorList>
            <person name="Shin S.-K."/>
            <person name="Yi H."/>
        </authorList>
    </citation>
    <scope>NUCLEOTIDE SEQUENCE [LARGE SCALE GENOMIC DNA]</scope>
    <source>
        <strain evidence="1 2">CECT 5836</strain>
    </source>
</reference>
<organism evidence="1 2">
    <name type="scientific">Paenibacillus antarcticus</name>
    <dbReference type="NCBI Taxonomy" id="253703"/>
    <lineage>
        <taxon>Bacteria</taxon>
        <taxon>Bacillati</taxon>
        <taxon>Bacillota</taxon>
        <taxon>Bacilli</taxon>
        <taxon>Bacillales</taxon>
        <taxon>Paenibacillaceae</taxon>
        <taxon>Paenibacillus</taxon>
    </lineage>
</organism>
<name>A0A168J8R1_9BACL</name>
<evidence type="ECO:0000313" key="2">
    <source>
        <dbReference type="Proteomes" id="UP000077355"/>
    </source>
</evidence>
<keyword evidence="2" id="KW-1185">Reference proteome</keyword>